<protein>
    <submittedName>
        <fullName evidence="1">Uncharacterized protein</fullName>
    </submittedName>
</protein>
<dbReference type="AlphaFoldDB" id="A0A9P7JVP0"/>
<reference evidence="1" key="1">
    <citation type="journal article" date="2020" name="New Phytol.">
        <title>Comparative genomics reveals dynamic genome evolution in host specialist ectomycorrhizal fungi.</title>
        <authorList>
            <person name="Lofgren L.A."/>
            <person name="Nguyen N.H."/>
            <person name="Vilgalys R."/>
            <person name="Ruytinx J."/>
            <person name="Liao H.L."/>
            <person name="Branco S."/>
            <person name="Kuo A."/>
            <person name="LaButti K."/>
            <person name="Lipzen A."/>
            <person name="Andreopoulos W."/>
            <person name="Pangilinan J."/>
            <person name="Riley R."/>
            <person name="Hundley H."/>
            <person name="Na H."/>
            <person name="Barry K."/>
            <person name="Grigoriev I.V."/>
            <person name="Stajich J.E."/>
            <person name="Kennedy P.G."/>
        </authorList>
    </citation>
    <scope>NUCLEOTIDE SEQUENCE</scope>
    <source>
        <strain evidence="1">FC423</strain>
    </source>
</reference>
<dbReference type="GeneID" id="64695763"/>
<comment type="caution">
    <text evidence="1">The sequence shown here is derived from an EMBL/GenBank/DDBJ whole genome shotgun (WGS) entry which is preliminary data.</text>
</comment>
<dbReference type="EMBL" id="JABBWM010000016">
    <property type="protein sequence ID" value="KAG2111911.1"/>
    <property type="molecule type" value="Genomic_DNA"/>
</dbReference>
<proteinExistence type="predicted"/>
<name>A0A9P7JVP0_9AGAM</name>
<dbReference type="Proteomes" id="UP000823399">
    <property type="component" value="Unassembled WGS sequence"/>
</dbReference>
<accession>A0A9P7JVP0</accession>
<dbReference type="RefSeq" id="XP_041294968.1">
    <property type="nucleotide sequence ID" value="XM_041433504.1"/>
</dbReference>
<sequence length="115" mass="12564">MTQIAAAVEAQLCAQKQQQQDPRPAEGLTAPMAEWKMELSTRRIGHRARMAMQLPLPGRDSQTAYQIEGGWGNRPFDIAHSRLSDCVPESKVDGADHLVSSACSASFHYLAGTLN</sequence>
<keyword evidence="2" id="KW-1185">Reference proteome</keyword>
<evidence type="ECO:0000313" key="2">
    <source>
        <dbReference type="Proteomes" id="UP000823399"/>
    </source>
</evidence>
<organism evidence="1 2">
    <name type="scientific">Suillus discolor</name>
    <dbReference type="NCBI Taxonomy" id="1912936"/>
    <lineage>
        <taxon>Eukaryota</taxon>
        <taxon>Fungi</taxon>
        <taxon>Dikarya</taxon>
        <taxon>Basidiomycota</taxon>
        <taxon>Agaricomycotina</taxon>
        <taxon>Agaricomycetes</taxon>
        <taxon>Agaricomycetidae</taxon>
        <taxon>Boletales</taxon>
        <taxon>Suillineae</taxon>
        <taxon>Suillaceae</taxon>
        <taxon>Suillus</taxon>
    </lineage>
</organism>
<gene>
    <name evidence="1" type="ORF">F5147DRAFT_651041</name>
</gene>
<evidence type="ECO:0000313" key="1">
    <source>
        <dbReference type="EMBL" id="KAG2111911.1"/>
    </source>
</evidence>